<dbReference type="GeneID" id="26516671"/>
<keyword evidence="2" id="KW-1185">Reference proteome</keyword>
<dbReference type="RefSeq" id="YP_009188201.1">
    <property type="nucleotide sequence ID" value="NC_028663.1"/>
</dbReference>
<accession>A0A0C5AIS7</accession>
<dbReference type="EMBL" id="KP211958">
    <property type="protein sequence ID" value="AJK27553.1"/>
    <property type="molecule type" value="Genomic_DNA"/>
</dbReference>
<dbReference type="OrthoDB" id="28654at10239"/>
<protein>
    <submittedName>
        <fullName evidence="1">Uncharacterized protein</fullName>
    </submittedName>
</protein>
<organism evidence="1 2">
    <name type="scientific">Cyanophage P-TIM40</name>
    <dbReference type="NCBI Taxonomy" id="1589733"/>
    <lineage>
        <taxon>Viruses</taxon>
        <taxon>Duplodnaviria</taxon>
        <taxon>Heunggongvirae</taxon>
        <taxon>Uroviricota</taxon>
        <taxon>Caudoviricetes</taxon>
        <taxon>Pantevenvirales</taxon>
        <taxon>Kyanoviridae</taxon>
        <taxon>Libanvirus</taxon>
        <taxon>Libanvirus ptim40</taxon>
    </lineage>
</organism>
<name>A0A0C5AIS7_9CAUD</name>
<evidence type="ECO:0000313" key="1">
    <source>
        <dbReference type="EMBL" id="AJK27553.1"/>
    </source>
</evidence>
<sequence>MKVDRYYDPYEDLEAQCLEELEHIAKSLGGSMKRLTRANSVGRSSKVIEIEYEINTRDH</sequence>
<reference evidence="1 2" key="1">
    <citation type="submission" date="2014-11" db="EMBL/GenBank/DDBJ databases">
        <authorList>
            <person name="Fedida A."/>
            <person name="Lindell D."/>
        </authorList>
    </citation>
    <scope>NUCLEOTIDE SEQUENCE [LARGE SCALE GENOMIC DNA]</scope>
</reference>
<gene>
    <name evidence="1" type="ORF">PTIM40_126</name>
</gene>
<dbReference type="Proteomes" id="UP000032135">
    <property type="component" value="Segment"/>
</dbReference>
<dbReference type="KEGG" id="vg:26516671"/>
<proteinExistence type="predicted"/>
<evidence type="ECO:0000313" key="2">
    <source>
        <dbReference type="Proteomes" id="UP000032135"/>
    </source>
</evidence>